<evidence type="ECO:0000313" key="1">
    <source>
        <dbReference type="EMBL" id="RZC11482.1"/>
    </source>
</evidence>
<keyword evidence="2" id="KW-1185">Reference proteome</keyword>
<sequence>MKNSTDTHRCDIPYSIGGWVYLRLRPYRQSSIATTYNKLSKRTSLLICCWRNVGGTLFWFKLEGNKGITHRDQTDRQNSSTFSMTCRFEL</sequence>
<dbReference type="EMBL" id="QZWG01000005">
    <property type="protein sequence ID" value="RZC11482.1"/>
    <property type="molecule type" value="Genomic_DNA"/>
</dbReference>
<evidence type="ECO:0000313" key="2">
    <source>
        <dbReference type="Proteomes" id="UP000289340"/>
    </source>
</evidence>
<accession>A0A445KKW2</accession>
<dbReference type="AlphaFoldDB" id="A0A445KKW2"/>
<organism evidence="1 2">
    <name type="scientific">Glycine soja</name>
    <name type="common">Wild soybean</name>
    <dbReference type="NCBI Taxonomy" id="3848"/>
    <lineage>
        <taxon>Eukaryota</taxon>
        <taxon>Viridiplantae</taxon>
        <taxon>Streptophyta</taxon>
        <taxon>Embryophyta</taxon>
        <taxon>Tracheophyta</taxon>
        <taxon>Spermatophyta</taxon>
        <taxon>Magnoliopsida</taxon>
        <taxon>eudicotyledons</taxon>
        <taxon>Gunneridae</taxon>
        <taxon>Pentapetalae</taxon>
        <taxon>rosids</taxon>
        <taxon>fabids</taxon>
        <taxon>Fabales</taxon>
        <taxon>Fabaceae</taxon>
        <taxon>Papilionoideae</taxon>
        <taxon>50 kb inversion clade</taxon>
        <taxon>NPAAA clade</taxon>
        <taxon>indigoferoid/millettioid clade</taxon>
        <taxon>Phaseoleae</taxon>
        <taxon>Glycine</taxon>
        <taxon>Glycine subgen. Soja</taxon>
    </lineage>
</organism>
<dbReference type="Proteomes" id="UP000289340">
    <property type="component" value="Chromosome 5"/>
</dbReference>
<name>A0A445KKW2_GLYSO</name>
<reference evidence="1 2" key="1">
    <citation type="submission" date="2018-09" db="EMBL/GenBank/DDBJ databases">
        <title>A high-quality reference genome of wild soybean provides a powerful tool to mine soybean genomes.</title>
        <authorList>
            <person name="Xie M."/>
            <person name="Chung C.Y.L."/>
            <person name="Li M.-W."/>
            <person name="Wong F.-L."/>
            <person name="Chan T.-F."/>
            <person name="Lam H.-M."/>
        </authorList>
    </citation>
    <scope>NUCLEOTIDE SEQUENCE [LARGE SCALE GENOMIC DNA]</scope>
    <source>
        <strain evidence="2">cv. W05</strain>
        <tissue evidence="1">Hypocotyl of etiolated seedlings</tissue>
    </source>
</reference>
<protein>
    <submittedName>
        <fullName evidence="1">Uncharacterized protein</fullName>
    </submittedName>
</protein>
<proteinExistence type="predicted"/>
<gene>
    <name evidence="1" type="ORF">D0Y65_011601</name>
</gene>
<comment type="caution">
    <text evidence="1">The sequence shown here is derived from an EMBL/GenBank/DDBJ whole genome shotgun (WGS) entry which is preliminary data.</text>
</comment>